<proteinExistence type="predicted"/>
<organism evidence="1 2">
    <name type="scientific">Obba rivulosa</name>
    <dbReference type="NCBI Taxonomy" id="1052685"/>
    <lineage>
        <taxon>Eukaryota</taxon>
        <taxon>Fungi</taxon>
        <taxon>Dikarya</taxon>
        <taxon>Basidiomycota</taxon>
        <taxon>Agaricomycotina</taxon>
        <taxon>Agaricomycetes</taxon>
        <taxon>Polyporales</taxon>
        <taxon>Gelatoporiaceae</taxon>
        <taxon>Obba</taxon>
    </lineage>
</organism>
<dbReference type="EMBL" id="KV722456">
    <property type="protein sequence ID" value="OCH88295.1"/>
    <property type="molecule type" value="Genomic_DNA"/>
</dbReference>
<protein>
    <submittedName>
        <fullName evidence="1">Uncharacterized protein</fullName>
    </submittedName>
</protein>
<sequence>MRRTTGQEILDEEMGVVYREWCATGRNWTPSSRRGTPSEDASFSLRYSMALSQPRPPPFAAWAISAPPSRHSALELFSETSSQTSATEQPAEQEPAQERCGSSFEAHFRALPCDFASKMKCLRSVPAQTLVFRRFCELRQPDYSSGDLWCMWNAPCTWTWKVTLYSGSKRNTSRTWHLAKKTQCITTSWIGVQFHATISSSCYLCCCTAAYALRSWAIKQKIITVCCDWDLCATSPPSDWTVCYELVTTCDAVYITHQSPLKNLRCLQCESKIAMTSWVLTKRSKHLTTVSIRAYYFRLRRAVSKDCKLCYLQIPPHLFPNLAAVVAEVGFFENSPSIIDVSTAVRAKRIPLSNPLPL</sequence>
<evidence type="ECO:0000313" key="2">
    <source>
        <dbReference type="Proteomes" id="UP000250043"/>
    </source>
</evidence>
<evidence type="ECO:0000313" key="1">
    <source>
        <dbReference type="EMBL" id="OCH88295.1"/>
    </source>
</evidence>
<name>A0A8E2ATY5_9APHY</name>
<accession>A0A8E2ATY5</accession>
<gene>
    <name evidence="1" type="ORF">OBBRIDRAFT_93442</name>
</gene>
<reference evidence="1 2" key="1">
    <citation type="submission" date="2016-07" db="EMBL/GenBank/DDBJ databases">
        <title>Draft genome of the white-rot fungus Obba rivulosa 3A-2.</title>
        <authorList>
            <consortium name="DOE Joint Genome Institute"/>
            <person name="Miettinen O."/>
            <person name="Riley R."/>
            <person name="Acob R."/>
            <person name="Barry K."/>
            <person name="Cullen D."/>
            <person name="De Vries R."/>
            <person name="Hainaut M."/>
            <person name="Hatakka A."/>
            <person name="Henrissat B."/>
            <person name="Hilden K."/>
            <person name="Kuo R."/>
            <person name="Labutti K."/>
            <person name="Lipzen A."/>
            <person name="Makela M.R."/>
            <person name="Sandor L."/>
            <person name="Spatafora J.W."/>
            <person name="Grigoriev I.V."/>
            <person name="Hibbett D.S."/>
        </authorList>
    </citation>
    <scope>NUCLEOTIDE SEQUENCE [LARGE SCALE GENOMIC DNA]</scope>
    <source>
        <strain evidence="1 2">3A-2</strain>
    </source>
</reference>
<keyword evidence="2" id="KW-1185">Reference proteome</keyword>
<dbReference type="Proteomes" id="UP000250043">
    <property type="component" value="Unassembled WGS sequence"/>
</dbReference>
<dbReference type="AlphaFoldDB" id="A0A8E2ATY5"/>